<dbReference type="Gene3D" id="3.30.160.60">
    <property type="entry name" value="Classic Zinc Finger"/>
    <property type="match status" value="2"/>
</dbReference>
<dbReference type="Proteomes" id="UP000044841">
    <property type="component" value="Unassembled WGS sequence"/>
</dbReference>
<keyword evidence="8" id="KW-1185">Reference proteome</keyword>
<feature type="compositionally biased region" description="Basic and acidic residues" evidence="5">
    <location>
        <begin position="255"/>
        <end position="272"/>
    </location>
</feature>
<evidence type="ECO:0000313" key="7">
    <source>
        <dbReference type="EMBL" id="CUA72230.1"/>
    </source>
</evidence>
<dbReference type="InterPro" id="IPR036236">
    <property type="entry name" value="Znf_C2H2_sf"/>
</dbReference>
<evidence type="ECO:0000256" key="5">
    <source>
        <dbReference type="SAM" id="MobiDB-lite"/>
    </source>
</evidence>
<feature type="compositionally biased region" description="Low complexity" evidence="5">
    <location>
        <begin position="208"/>
        <end position="237"/>
    </location>
</feature>
<reference evidence="7 8" key="1">
    <citation type="submission" date="2015-07" db="EMBL/GenBank/DDBJ databases">
        <authorList>
            <person name="Noorani M."/>
        </authorList>
    </citation>
    <scope>NUCLEOTIDE SEQUENCE [LARGE SCALE GENOMIC DNA]</scope>
    <source>
        <strain evidence="7">BBA 69670</strain>
    </source>
</reference>
<protein>
    <recommendedName>
        <fullName evidence="6">C2H2-type domain-containing protein</fullName>
    </recommendedName>
</protein>
<accession>A0A0K6G127</accession>
<name>A0A0K6G127_9AGAM</name>
<keyword evidence="1" id="KW-0479">Metal-binding</keyword>
<feature type="domain" description="C2H2-type" evidence="6">
    <location>
        <begin position="289"/>
        <end position="326"/>
    </location>
</feature>
<sequence length="419" mass="46048">MHSSMHCDLLNGDLSRLSLGPTPPLPEHDPMAIALFDEYIMPDSYDDPNAQIPHAHTCDPSNVVEPQVGFGDFLSSEWLDAIAPTTDYSETLLALESLSAQLMTPPTSVEYPALPMPSTPKRPSVKATTYSVSNTAMLSPPLPNRPVRTRRYNAYDGINQFSHIMQNTSKKSNTKSSPASATPLLPAWRATETPVTPVVRLETELHYSYPPSSSSSSSASSASLSPIDSPASSMSDSFGGALSPPETPVRPARRSGADRTRVSHRGNDEKPYSRPSGDPTPSGKPGRPHGCRHPGNIVPGDVPCDKNFARMHDWVRHQRVHTGETPYKCLSCGKEFKRSDARCRHWDGKSGCEAYHTNFIRQQFAQGQITAEHPDVPVLRYRALMMACRKESKRTGIPVRKLKATMRQVKHEDIVGPGF</sequence>
<dbReference type="PANTHER" id="PTHR23235:SF150">
    <property type="entry name" value="KRUEPPEL-LIKE FACTOR LUNA"/>
    <property type="match status" value="1"/>
</dbReference>
<dbReference type="GO" id="GO:0008270">
    <property type="term" value="F:zinc ion binding"/>
    <property type="evidence" value="ECO:0007669"/>
    <property type="project" value="UniProtKB-KW"/>
</dbReference>
<evidence type="ECO:0000256" key="4">
    <source>
        <dbReference type="PROSITE-ProRule" id="PRU00042"/>
    </source>
</evidence>
<dbReference type="EMBL" id="CYGV01001289">
    <property type="protein sequence ID" value="CUA72230.1"/>
    <property type="molecule type" value="Genomic_DNA"/>
</dbReference>
<proteinExistence type="predicted"/>
<dbReference type="GO" id="GO:0000978">
    <property type="term" value="F:RNA polymerase II cis-regulatory region sequence-specific DNA binding"/>
    <property type="evidence" value="ECO:0007669"/>
    <property type="project" value="TreeGrafter"/>
</dbReference>
<keyword evidence="3" id="KW-0862">Zinc</keyword>
<organism evidence="7 8">
    <name type="scientific">Rhizoctonia solani</name>
    <dbReference type="NCBI Taxonomy" id="456999"/>
    <lineage>
        <taxon>Eukaryota</taxon>
        <taxon>Fungi</taxon>
        <taxon>Dikarya</taxon>
        <taxon>Basidiomycota</taxon>
        <taxon>Agaricomycotina</taxon>
        <taxon>Agaricomycetes</taxon>
        <taxon>Cantharellales</taxon>
        <taxon>Ceratobasidiaceae</taxon>
        <taxon>Rhizoctonia</taxon>
    </lineage>
</organism>
<evidence type="ECO:0000259" key="6">
    <source>
        <dbReference type="PROSITE" id="PS50157"/>
    </source>
</evidence>
<evidence type="ECO:0000313" key="8">
    <source>
        <dbReference type="Proteomes" id="UP000044841"/>
    </source>
</evidence>
<dbReference type="PROSITE" id="PS50157">
    <property type="entry name" value="ZINC_FINGER_C2H2_2"/>
    <property type="match status" value="1"/>
</dbReference>
<gene>
    <name evidence="7" type="ORF">RSOLAG22IIIB_00895</name>
</gene>
<dbReference type="GO" id="GO:0000981">
    <property type="term" value="F:DNA-binding transcription factor activity, RNA polymerase II-specific"/>
    <property type="evidence" value="ECO:0007669"/>
    <property type="project" value="TreeGrafter"/>
</dbReference>
<evidence type="ECO:0000256" key="3">
    <source>
        <dbReference type="ARBA" id="ARBA00022833"/>
    </source>
</evidence>
<dbReference type="FunFam" id="3.30.160.60:FF:002343">
    <property type="entry name" value="Zinc finger protein 33A"/>
    <property type="match status" value="1"/>
</dbReference>
<evidence type="ECO:0000256" key="2">
    <source>
        <dbReference type="ARBA" id="ARBA00022771"/>
    </source>
</evidence>
<evidence type="ECO:0000256" key="1">
    <source>
        <dbReference type="ARBA" id="ARBA00022723"/>
    </source>
</evidence>
<dbReference type="PANTHER" id="PTHR23235">
    <property type="entry name" value="KRUEPPEL-LIKE TRANSCRIPTION FACTOR"/>
    <property type="match status" value="1"/>
</dbReference>
<dbReference type="AlphaFoldDB" id="A0A0K6G127"/>
<keyword evidence="2 4" id="KW-0863">Zinc-finger</keyword>
<feature type="region of interest" description="Disordered" evidence="5">
    <location>
        <begin position="207"/>
        <end position="298"/>
    </location>
</feature>
<dbReference type="InterPro" id="IPR013087">
    <property type="entry name" value="Znf_C2H2_type"/>
</dbReference>
<dbReference type="SUPFAM" id="SSF57667">
    <property type="entry name" value="beta-beta-alpha zinc fingers"/>
    <property type="match status" value="1"/>
</dbReference>